<evidence type="ECO:0000313" key="3">
    <source>
        <dbReference type="Proteomes" id="UP000059680"/>
    </source>
</evidence>
<organism evidence="2 3">
    <name type="scientific">Oryza sativa subsp. japonica</name>
    <name type="common">Rice</name>
    <dbReference type="NCBI Taxonomy" id="39947"/>
    <lineage>
        <taxon>Eukaryota</taxon>
        <taxon>Viridiplantae</taxon>
        <taxon>Streptophyta</taxon>
        <taxon>Embryophyta</taxon>
        <taxon>Tracheophyta</taxon>
        <taxon>Spermatophyta</taxon>
        <taxon>Magnoliopsida</taxon>
        <taxon>Liliopsida</taxon>
        <taxon>Poales</taxon>
        <taxon>Poaceae</taxon>
        <taxon>BOP clade</taxon>
        <taxon>Oryzoideae</taxon>
        <taxon>Oryzeae</taxon>
        <taxon>Oryzinae</taxon>
        <taxon>Oryza</taxon>
        <taxon>Oryza sativa</taxon>
    </lineage>
</organism>
<reference evidence="2 3" key="2">
    <citation type="journal article" date="2013" name="Plant Cell Physiol.">
        <title>Rice Annotation Project Database (RAP-DB): an integrative and interactive database for rice genomics.</title>
        <authorList>
            <person name="Sakai H."/>
            <person name="Lee S.S."/>
            <person name="Tanaka T."/>
            <person name="Numa H."/>
            <person name="Kim J."/>
            <person name="Kawahara Y."/>
            <person name="Wakimoto H."/>
            <person name="Yang C.C."/>
            <person name="Iwamoto M."/>
            <person name="Abe T."/>
            <person name="Yamada Y."/>
            <person name="Muto A."/>
            <person name="Inokuchi H."/>
            <person name="Ikemura T."/>
            <person name="Matsumoto T."/>
            <person name="Sasaki T."/>
            <person name="Itoh T."/>
        </authorList>
    </citation>
    <scope>NUCLEOTIDE SEQUENCE [LARGE SCALE GENOMIC DNA]</scope>
    <source>
        <strain evidence="3">cv. Nipponbare</strain>
    </source>
</reference>
<reference evidence="2 3" key="3">
    <citation type="journal article" date="2013" name="Rice">
        <title>Improvement of the Oryza sativa Nipponbare reference genome using next generation sequence and optical map data.</title>
        <authorList>
            <person name="Kawahara Y."/>
            <person name="de la Bastide M."/>
            <person name="Hamilton J.P."/>
            <person name="Kanamori H."/>
            <person name="McCombie W.R."/>
            <person name="Ouyang S."/>
            <person name="Schwartz D.C."/>
            <person name="Tanaka T."/>
            <person name="Wu J."/>
            <person name="Zhou S."/>
            <person name="Childs K.L."/>
            <person name="Davidson R.M."/>
            <person name="Lin H."/>
            <person name="Quesada-Ocampo L."/>
            <person name="Vaillancourt B."/>
            <person name="Sakai H."/>
            <person name="Lee S.S."/>
            <person name="Kim J."/>
            <person name="Numa H."/>
            <person name="Itoh T."/>
            <person name="Buell C.R."/>
            <person name="Matsumoto T."/>
        </authorList>
    </citation>
    <scope>NUCLEOTIDE SEQUENCE [LARGE SCALE GENOMIC DNA]</scope>
    <source>
        <strain evidence="3">cv. Nipponbare</strain>
    </source>
</reference>
<dbReference type="EMBL" id="AP014965">
    <property type="protein sequence ID" value="BAT09355.1"/>
    <property type="molecule type" value="Genomic_DNA"/>
</dbReference>
<sequence length="128" mass="13333">MREEDGAESDKCARREATTTGRGGGTGEEDRAASSSNRAMMGTTSPSPPVVTTSSLHPVVPAATLAATLPLSPLLLPVRPPVSSCRPPGPPRAFPSPYPFTATTKGISGIKMVKTPQCDISSTRQRTE</sequence>
<evidence type="ECO:0000313" key="2">
    <source>
        <dbReference type="EMBL" id="BAT09355.1"/>
    </source>
</evidence>
<feature type="compositionally biased region" description="Basic and acidic residues" evidence="1">
    <location>
        <begin position="1"/>
        <end position="17"/>
    </location>
</feature>
<name>A0A0P0XR89_ORYSJ</name>
<reference evidence="3" key="1">
    <citation type="journal article" date="2005" name="Nature">
        <title>The map-based sequence of the rice genome.</title>
        <authorList>
            <consortium name="International rice genome sequencing project (IRGSP)"/>
            <person name="Matsumoto T."/>
            <person name="Wu J."/>
            <person name="Kanamori H."/>
            <person name="Katayose Y."/>
            <person name="Fujisawa M."/>
            <person name="Namiki N."/>
            <person name="Mizuno H."/>
            <person name="Yamamoto K."/>
            <person name="Antonio B.A."/>
            <person name="Baba T."/>
            <person name="Sakata K."/>
            <person name="Nagamura Y."/>
            <person name="Aoki H."/>
            <person name="Arikawa K."/>
            <person name="Arita K."/>
            <person name="Bito T."/>
            <person name="Chiden Y."/>
            <person name="Fujitsuka N."/>
            <person name="Fukunaka R."/>
            <person name="Hamada M."/>
            <person name="Harada C."/>
            <person name="Hayashi A."/>
            <person name="Hijishita S."/>
            <person name="Honda M."/>
            <person name="Hosokawa S."/>
            <person name="Ichikawa Y."/>
            <person name="Idonuma A."/>
            <person name="Iijima M."/>
            <person name="Ikeda M."/>
            <person name="Ikeno M."/>
            <person name="Ito K."/>
            <person name="Ito S."/>
            <person name="Ito T."/>
            <person name="Ito Y."/>
            <person name="Ito Y."/>
            <person name="Iwabuchi A."/>
            <person name="Kamiya K."/>
            <person name="Karasawa W."/>
            <person name="Kurita K."/>
            <person name="Katagiri S."/>
            <person name="Kikuta A."/>
            <person name="Kobayashi H."/>
            <person name="Kobayashi N."/>
            <person name="Machita K."/>
            <person name="Maehara T."/>
            <person name="Masukawa M."/>
            <person name="Mizubayashi T."/>
            <person name="Mukai Y."/>
            <person name="Nagasaki H."/>
            <person name="Nagata Y."/>
            <person name="Naito S."/>
            <person name="Nakashima M."/>
            <person name="Nakama Y."/>
            <person name="Nakamichi Y."/>
            <person name="Nakamura M."/>
            <person name="Meguro A."/>
            <person name="Negishi M."/>
            <person name="Ohta I."/>
            <person name="Ohta T."/>
            <person name="Okamoto M."/>
            <person name="Ono N."/>
            <person name="Saji S."/>
            <person name="Sakaguchi M."/>
            <person name="Sakai K."/>
            <person name="Shibata M."/>
            <person name="Shimokawa T."/>
            <person name="Song J."/>
            <person name="Takazaki Y."/>
            <person name="Terasawa K."/>
            <person name="Tsugane M."/>
            <person name="Tsuji K."/>
            <person name="Ueda S."/>
            <person name="Waki K."/>
            <person name="Yamagata H."/>
            <person name="Yamamoto M."/>
            <person name="Yamamoto S."/>
            <person name="Yamane H."/>
            <person name="Yoshiki S."/>
            <person name="Yoshihara R."/>
            <person name="Yukawa K."/>
            <person name="Zhong H."/>
            <person name="Yano M."/>
            <person name="Yuan Q."/>
            <person name="Ouyang S."/>
            <person name="Liu J."/>
            <person name="Jones K.M."/>
            <person name="Gansberger K."/>
            <person name="Moffat K."/>
            <person name="Hill J."/>
            <person name="Bera J."/>
            <person name="Fadrosh D."/>
            <person name="Jin S."/>
            <person name="Johri S."/>
            <person name="Kim M."/>
            <person name="Overton L."/>
            <person name="Reardon M."/>
            <person name="Tsitrin T."/>
            <person name="Vuong H."/>
            <person name="Weaver B."/>
            <person name="Ciecko A."/>
            <person name="Tallon L."/>
            <person name="Jackson J."/>
            <person name="Pai G."/>
            <person name="Aken S.V."/>
            <person name="Utterback T."/>
            <person name="Reidmuller S."/>
            <person name="Feldblyum T."/>
            <person name="Hsiao J."/>
            <person name="Zismann V."/>
            <person name="Iobst S."/>
            <person name="de Vazeille A.R."/>
            <person name="Buell C.R."/>
            <person name="Ying K."/>
            <person name="Li Y."/>
            <person name="Lu T."/>
            <person name="Huang Y."/>
            <person name="Zhao Q."/>
            <person name="Feng Q."/>
            <person name="Zhang L."/>
            <person name="Zhu J."/>
            <person name="Weng Q."/>
            <person name="Mu J."/>
            <person name="Lu Y."/>
            <person name="Fan D."/>
            <person name="Liu Y."/>
            <person name="Guan J."/>
            <person name="Zhang Y."/>
            <person name="Yu S."/>
            <person name="Liu X."/>
            <person name="Zhang Y."/>
            <person name="Hong G."/>
            <person name="Han B."/>
            <person name="Choisne N."/>
            <person name="Demange N."/>
            <person name="Orjeda G."/>
            <person name="Samain S."/>
            <person name="Cattolico L."/>
            <person name="Pelletier E."/>
            <person name="Couloux A."/>
            <person name="Segurens B."/>
            <person name="Wincker P."/>
            <person name="D'Hont A."/>
            <person name="Scarpelli C."/>
            <person name="Weissenbach J."/>
            <person name="Salanoubat M."/>
            <person name="Quetier F."/>
            <person name="Yu Y."/>
            <person name="Kim H.R."/>
            <person name="Rambo T."/>
            <person name="Currie J."/>
            <person name="Collura K."/>
            <person name="Luo M."/>
            <person name="Yang T."/>
            <person name="Ammiraju J.S.S."/>
            <person name="Engler F."/>
            <person name="Soderlund C."/>
            <person name="Wing R.A."/>
            <person name="Palmer L.E."/>
            <person name="de la Bastide M."/>
            <person name="Spiegel L."/>
            <person name="Nascimento L."/>
            <person name="Zutavern T."/>
            <person name="O'Shaughnessy A."/>
            <person name="Dike S."/>
            <person name="Dedhia N."/>
            <person name="Preston R."/>
            <person name="Balija V."/>
            <person name="McCombie W.R."/>
            <person name="Chow T."/>
            <person name="Chen H."/>
            <person name="Chung M."/>
            <person name="Chen C."/>
            <person name="Shaw J."/>
            <person name="Wu H."/>
            <person name="Hsiao K."/>
            <person name="Chao Y."/>
            <person name="Chu M."/>
            <person name="Cheng C."/>
            <person name="Hour A."/>
            <person name="Lee P."/>
            <person name="Lin S."/>
            <person name="Lin Y."/>
            <person name="Liou J."/>
            <person name="Liu S."/>
            <person name="Hsing Y."/>
            <person name="Raghuvanshi S."/>
            <person name="Mohanty A."/>
            <person name="Bharti A.K."/>
            <person name="Gaur A."/>
            <person name="Gupta V."/>
            <person name="Kumar D."/>
            <person name="Ravi V."/>
            <person name="Vij S."/>
            <person name="Kapur A."/>
            <person name="Khurana P."/>
            <person name="Khurana P."/>
            <person name="Khurana J.P."/>
            <person name="Tyagi A.K."/>
            <person name="Gaikwad K."/>
            <person name="Singh A."/>
            <person name="Dalal V."/>
            <person name="Srivastava S."/>
            <person name="Dixit A."/>
            <person name="Pal A.K."/>
            <person name="Ghazi I.A."/>
            <person name="Yadav M."/>
            <person name="Pandit A."/>
            <person name="Bhargava A."/>
            <person name="Sureshbabu K."/>
            <person name="Batra K."/>
            <person name="Sharma T.R."/>
            <person name="Mohapatra T."/>
            <person name="Singh N.K."/>
            <person name="Messing J."/>
            <person name="Nelson A.B."/>
            <person name="Fuks G."/>
            <person name="Kavchok S."/>
            <person name="Keizer G."/>
            <person name="Linton E."/>
            <person name="Llaca V."/>
            <person name="Song R."/>
            <person name="Tanyolac B."/>
            <person name="Young S."/>
            <person name="Ho-Il K."/>
            <person name="Hahn J.H."/>
            <person name="Sangsakoo G."/>
            <person name="Vanavichit A."/>
            <person name="de Mattos Luiz.A.T."/>
            <person name="Zimmer P.D."/>
            <person name="Malone G."/>
            <person name="Dellagostin O."/>
            <person name="de Oliveira A.C."/>
            <person name="Bevan M."/>
            <person name="Bancroft I."/>
            <person name="Minx P."/>
            <person name="Cordum H."/>
            <person name="Wilson R."/>
            <person name="Cheng Z."/>
            <person name="Jin W."/>
            <person name="Jiang J."/>
            <person name="Leong S.A."/>
            <person name="Iwama H."/>
            <person name="Gojobori T."/>
            <person name="Itoh T."/>
            <person name="Niimura Y."/>
            <person name="Fujii Y."/>
            <person name="Habara T."/>
            <person name="Sakai H."/>
            <person name="Sato Y."/>
            <person name="Wilson G."/>
            <person name="Kumar K."/>
            <person name="McCouch S."/>
            <person name="Juretic N."/>
            <person name="Hoen D."/>
            <person name="Wright S."/>
            <person name="Bruskiewich R."/>
            <person name="Bureau T."/>
            <person name="Miyao A."/>
            <person name="Hirochika H."/>
            <person name="Nishikawa T."/>
            <person name="Kadowaki K."/>
            <person name="Sugiura M."/>
            <person name="Burr B."/>
            <person name="Sasaki T."/>
        </authorList>
    </citation>
    <scope>NUCLEOTIDE SEQUENCE [LARGE SCALE GENOMIC DNA]</scope>
    <source>
        <strain evidence="3">cv. Nipponbare</strain>
    </source>
</reference>
<protein>
    <submittedName>
        <fullName evidence="2">Os09g0555950 protein</fullName>
    </submittedName>
</protein>
<feature type="region of interest" description="Disordered" evidence="1">
    <location>
        <begin position="1"/>
        <end position="53"/>
    </location>
</feature>
<gene>
    <name evidence="2" type="ordered locus">Os09g0555950</name>
    <name evidence="2" type="ORF">OSNPB_090555950</name>
</gene>
<keyword evidence="3" id="KW-1185">Reference proteome</keyword>
<accession>A0A0P0XR89</accession>
<evidence type="ECO:0000256" key="1">
    <source>
        <dbReference type="SAM" id="MobiDB-lite"/>
    </source>
</evidence>
<dbReference type="PaxDb" id="39947-A0A0P0XR89"/>
<dbReference type="InParanoid" id="A0A0P0XR89"/>
<dbReference type="Proteomes" id="UP000059680">
    <property type="component" value="Chromosome 9"/>
</dbReference>
<proteinExistence type="predicted"/>
<dbReference type="AlphaFoldDB" id="A0A0P0XR89"/>